<organism evidence="11">
    <name type="scientific">marine metagenome</name>
    <dbReference type="NCBI Taxonomy" id="408172"/>
    <lineage>
        <taxon>unclassified sequences</taxon>
        <taxon>metagenomes</taxon>
        <taxon>ecological metagenomes</taxon>
    </lineage>
</organism>
<dbReference type="InterPro" id="IPR022761">
    <property type="entry name" value="Fumarate_lyase_N"/>
</dbReference>
<gene>
    <name evidence="11" type="ORF">METZ01_LOCUS11779</name>
</gene>
<dbReference type="NCBIfam" id="NF006764">
    <property type="entry name" value="PRK09285.1"/>
    <property type="match status" value="1"/>
</dbReference>
<dbReference type="GO" id="GO:0044208">
    <property type="term" value="P:'de novo' AMP biosynthetic process"/>
    <property type="evidence" value="ECO:0007669"/>
    <property type="project" value="UniProtKB-UniPathway"/>
</dbReference>
<dbReference type="InterPro" id="IPR013539">
    <property type="entry name" value="PurB_C"/>
</dbReference>
<evidence type="ECO:0000256" key="1">
    <source>
        <dbReference type="ARBA" id="ARBA00004706"/>
    </source>
</evidence>
<dbReference type="PANTHER" id="PTHR43411:SF1">
    <property type="entry name" value="ADENYLOSUCCINATE LYASE"/>
    <property type="match status" value="1"/>
</dbReference>
<evidence type="ECO:0000259" key="9">
    <source>
        <dbReference type="Pfam" id="PF00206"/>
    </source>
</evidence>
<accession>A0A381NWD0</accession>
<dbReference type="SUPFAM" id="SSF48557">
    <property type="entry name" value="L-aspartase-like"/>
    <property type="match status" value="1"/>
</dbReference>
<dbReference type="Pfam" id="PF08328">
    <property type="entry name" value="ASL_C"/>
    <property type="match status" value="1"/>
</dbReference>
<evidence type="ECO:0000313" key="11">
    <source>
        <dbReference type="EMBL" id="SUZ58925.1"/>
    </source>
</evidence>
<evidence type="ECO:0000256" key="4">
    <source>
        <dbReference type="ARBA" id="ARBA00012339"/>
    </source>
</evidence>
<feature type="domain" description="Fumarate lyase N-terminal" evidence="9">
    <location>
        <begin position="14"/>
        <end position="312"/>
    </location>
</feature>
<evidence type="ECO:0000256" key="7">
    <source>
        <dbReference type="ARBA" id="ARBA00023239"/>
    </source>
</evidence>
<dbReference type="GO" id="GO:0004018">
    <property type="term" value="F:N6-(1,2-dicarboxyethyl)AMP AMP-lyase (fumarate-forming) activity"/>
    <property type="evidence" value="ECO:0007669"/>
    <property type="project" value="InterPro"/>
</dbReference>
<evidence type="ECO:0000256" key="3">
    <source>
        <dbReference type="ARBA" id="ARBA00008273"/>
    </source>
</evidence>
<sequence length="455" mass="51812">MKLTELSAISPIDGRYSKLVPELQEIFSEYALIKYRIFVEIEWFIHLSNQSNIKELPNLTKQSITFLSKIEKNFNLAEARKVKNIEKKTNHDVKAVEYYLRDQFMQSKQLKGLVEFIHFGCTSEDINNICYALMVKDASKLLVSKNINKLNSLLKKKAHQYAEIPMVSRTHGQVATPTTVGKEFANFSSRIDRISIVIKETSLRGKMNGAVGNYNAHLIAYPKVNWERVSKTFITKVGLLWSPYTTQVEPKDSMAKLFHGHERLNNVLLDFSKDMWGYISLNYFSQKTAKGEVGSSTMPHKVNPIDFENAEGNLGLANTVFHHLSSKITISRWQRDLSDSTSMRNIGSCFAYTLIATSSLINGIKKLEVNKEPINDDIENAWEVITEAIQTVMRKHRIDGGYEVMKKASRGKKVTKEDLHSIIKSLDIPATEKRKLLDLTPSTYLGLSKKLAREI</sequence>
<feature type="domain" description="Adenylosuccinate lyase PurB C-terminal" evidence="10">
    <location>
        <begin position="331"/>
        <end position="445"/>
    </location>
</feature>
<dbReference type="PRINTS" id="PR00149">
    <property type="entry name" value="FUMRATELYASE"/>
</dbReference>
<keyword evidence="7" id="KW-0456">Lyase</keyword>
<dbReference type="NCBIfam" id="TIGR00928">
    <property type="entry name" value="purB"/>
    <property type="match status" value="1"/>
</dbReference>
<comment type="similarity">
    <text evidence="3">Belongs to the lyase 1 family. Adenylosuccinate lyase subfamily.</text>
</comment>
<dbReference type="PROSITE" id="PS00163">
    <property type="entry name" value="FUMARATE_LYASES"/>
    <property type="match status" value="1"/>
</dbReference>
<name>A0A381NWD0_9ZZZZ</name>
<dbReference type="InterPro" id="IPR024083">
    <property type="entry name" value="Fumarase/histidase_N"/>
</dbReference>
<proteinExistence type="inferred from homology"/>
<evidence type="ECO:0000256" key="5">
    <source>
        <dbReference type="ARBA" id="ARBA00017058"/>
    </source>
</evidence>
<dbReference type="PANTHER" id="PTHR43411">
    <property type="entry name" value="ADENYLOSUCCINATE LYASE"/>
    <property type="match status" value="1"/>
</dbReference>
<keyword evidence="6" id="KW-0658">Purine biosynthesis</keyword>
<dbReference type="Gene3D" id="1.20.200.10">
    <property type="entry name" value="Fumarase/aspartase (Central domain)"/>
    <property type="match status" value="1"/>
</dbReference>
<dbReference type="EMBL" id="UINC01000651">
    <property type="protein sequence ID" value="SUZ58925.1"/>
    <property type="molecule type" value="Genomic_DNA"/>
</dbReference>
<dbReference type="InterPro" id="IPR004769">
    <property type="entry name" value="Pur_lyase"/>
</dbReference>
<dbReference type="InterPro" id="IPR047136">
    <property type="entry name" value="PurB_bact"/>
</dbReference>
<evidence type="ECO:0000256" key="2">
    <source>
        <dbReference type="ARBA" id="ARBA00004734"/>
    </source>
</evidence>
<comment type="pathway">
    <text evidence="2">Purine metabolism; AMP biosynthesis via de novo pathway; AMP from IMP: step 2/2.</text>
</comment>
<reference evidence="11" key="1">
    <citation type="submission" date="2018-05" db="EMBL/GenBank/DDBJ databases">
        <authorList>
            <person name="Lanie J.A."/>
            <person name="Ng W.-L."/>
            <person name="Kazmierczak K.M."/>
            <person name="Andrzejewski T.M."/>
            <person name="Davidsen T.M."/>
            <person name="Wayne K.J."/>
            <person name="Tettelin H."/>
            <person name="Glass J.I."/>
            <person name="Rusch D."/>
            <person name="Podicherti R."/>
            <person name="Tsui H.-C.T."/>
            <person name="Winkler M.E."/>
        </authorList>
    </citation>
    <scope>NUCLEOTIDE SEQUENCE</scope>
</reference>
<dbReference type="Pfam" id="PF00206">
    <property type="entry name" value="Lyase_1"/>
    <property type="match status" value="1"/>
</dbReference>
<evidence type="ECO:0000256" key="6">
    <source>
        <dbReference type="ARBA" id="ARBA00022755"/>
    </source>
</evidence>
<dbReference type="Gene3D" id="1.10.40.30">
    <property type="entry name" value="Fumarase/aspartase (C-terminal domain)"/>
    <property type="match status" value="1"/>
</dbReference>
<dbReference type="Gene3D" id="1.10.275.10">
    <property type="entry name" value="Fumarase/aspartase (N-terminal domain)"/>
    <property type="match status" value="1"/>
</dbReference>
<dbReference type="InterPro" id="IPR000362">
    <property type="entry name" value="Fumarate_lyase_fam"/>
</dbReference>
<dbReference type="UniPathway" id="UPA00075">
    <property type="reaction ID" value="UER00336"/>
</dbReference>
<dbReference type="EC" id="4.3.2.2" evidence="4"/>
<dbReference type="AlphaFoldDB" id="A0A381NWD0"/>
<dbReference type="InterPro" id="IPR020557">
    <property type="entry name" value="Fumarate_lyase_CS"/>
</dbReference>
<dbReference type="GO" id="GO:0006189">
    <property type="term" value="P:'de novo' IMP biosynthetic process"/>
    <property type="evidence" value="ECO:0007669"/>
    <property type="project" value="UniProtKB-UniPathway"/>
</dbReference>
<evidence type="ECO:0000256" key="8">
    <source>
        <dbReference type="ARBA" id="ARBA00030717"/>
    </source>
</evidence>
<dbReference type="InterPro" id="IPR008948">
    <property type="entry name" value="L-Aspartase-like"/>
</dbReference>
<protein>
    <recommendedName>
        <fullName evidence="5">Adenylosuccinate lyase</fullName>
        <ecNumber evidence="4">4.3.2.2</ecNumber>
    </recommendedName>
    <alternativeName>
        <fullName evidence="8">Adenylosuccinase</fullName>
    </alternativeName>
</protein>
<comment type="pathway">
    <text evidence="1">Purine metabolism; IMP biosynthesis via de novo pathway; 5-amino-1-(5-phospho-D-ribosyl)imidazole-4-carboxamide from 5-amino-1-(5-phospho-D-ribosyl)imidazole-4-carboxylate: step 2/2.</text>
</comment>
<evidence type="ECO:0000259" key="10">
    <source>
        <dbReference type="Pfam" id="PF08328"/>
    </source>
</evidence>
<dbReference type="UniPathway" id="UPA00074">
    <property type="reaction ID" value="UER00132"/>
</dbReference>